<dbReference type="Pfam" id="PF14311">
    <property type="entry name" value="DUF4379"/>
    <property type="match status" value="5"/>
</dbReference>
<feature type="region of interest" description="Disordered" evidence="1">
    <location>
        <begin position="589"/>
        <end position="618"/>
    </location>
</feature>
<feature type="compositionally biased region" description="Pro residues" evidence="1">
    <location>
        <begin position="609"/>
        <end position="618"/>
    </location>
</feature>
<sequence>MPATLWRMMAAVCCPLHHLAGRTPQPGSRSTSANWQIRRSTERSDRHRSLAWFPRCAWTVCRAAGLVLSVVSAMLPLVSDQGGDTERQGQWARLQNEFVSNITNPGLRLEEMSRTAKDRCWWRCSNEGCDHVWQTVLQFRTRRNPTGCPECWRKRNRRAEPGESLAEVNPALAKQFRRNLSRPERGPDTLLPQAHDLVEWECAQGHLRSATVANRTNGRGCPDCSGQGRSFFECKVAALVEAASGLAIELDHRLRLEGRREDRFDLFLPELGLLIDYDPAWGHDSAASVARDTAKTAAAMAAGLDLVRIRERGLPPLQISGLTHYEAGRGLDPREWAAVVGDVLRQRGMPWKDLDAAQVNAALEKASQVWQAVVAGPTVSALDAAPHLADEFVANCDNPGKGLDRMPPGCNDVCSWRCSKPDCGHEWEVALSSRTLAGRGCKECGHRKTGADNSRPGPGESLAEVNPELAAQLVEVVDHPGWTAWDLLPNSNKPCIWRCPNADCRHEWPAPPGRRTNQGSGCSECGRKRTAAARVRPKPGRSLQDLFPQLAADLAEVIGRPELTAFDLRINSRMDCKWQCAKPGCDGSWEATPEQRTRRGATGKRCPKCYPPRRPATR</sequence>
<reference evidence="3 4" key="1">
    <citation type="submission" date="2018-06" db="EMBL/GenBank/DDBJ databases">
        <title>Sphaerisporangium craniellae sp. nov., isolated from a marine sponge in the South China Sea.</title>
        <authorList>
            <person name="Li L."/>
        </authorList>
    </citation>
    <scope>NUCLEOTIDE SEQUENCE [LARGE SCALE GENOMIC DNA]</scope>
    <source>
        <strain evidence="3 4">LHW63015</strain>
    </source>
</reference>
<gene>
    <name evidence="3" type="ORF">DP939_25310</name>
</gene>
<organism evidence="3 4">
    <name type="scientific">Spongiactinospora rosea</name>
    <dbReference type="NCBI Taxonomy" id="2248750"/>
    <lineage>
        <taxon>Bacteria</taxon>
        <taxon>Bacillati</taxon>
        <taxon>Actinomycetota</taxon>
        <taxon>Actinomycetes</taxon>
        <taxon>Streptosporangiales</taxon>
        <taxon>Streptosporangiaceae</taxon>
        <taxon>Spongiactinospora</taxon>
    </lineage>
</organism>
<feature type="domain" description="Treble clef zinc finger" evidence="2">
    <location>
        <begin position="562"/>
        <end position="610"/>
    </location>
</feature>
<feature type="domain" description="Treble clef zinc finger" evidence="2">
    <location>
        <begin position="104"/>
        <end position="153"/>
    </location>
</feature>
<dbReference type="InterPro" id="IPR025487">
    <property type="entry name" value="DUF4379"/>
</dbReference>
<evidence type="ECO:0000259" key="2">
    <source>
        <dbReference type="Pfam" id="PF14311"/>
    </source>
</evidence>
<dbReference type="EMBL" id="QMEY01000012">
    <property type="protein sequence ID" value="RBQ17266.1"/>
    <property type="molecule type" value="Genomic_DNA"/>
</dbReference>
<dbReference type="Proteomes" id="UP000253303">
    <property type="component" value="Unassembled WGS sequence"/>
</dbReference>
<dbReference type="PANTHER" id="PTHR37317:SF1">
    <property type="entry name" value="ZINC-RIBBON DOMAIN-CONTAINING PROTEIN-RELATED"/>
    <property type="match status" value="1"/>
</dbReference>
<name>A0A366LTI5_9ACTN</name>
<evidence type="ECO:0000256" key="1">
    <source>
        <dbReference type="SAM" id="MobiDB-lite"/>
    </source>
</evidence>
<feature type="compositionally biased region" description="Basic residues" evidence="1">
    <location>
        <begin position="598"/>
        <end position="607"/>
    </location>
</feature>
<evidence type="ECO:0000313" key="4">
    <source>
        <dbReference type="Proteomes" id="UP000253303"/>
    </source>
</evidence>
<protein>
    <recommendedName>
        <fullName evidence="2">Treble clef zinc finger domain-containing protein</fullName>
    </recommendedName>
</protein>
<comment type="caution">
    <text evidence="3">The sequence shown here is derived from an EMBL/GenBank/DDBJ whole genome shotgun (WGS) entry which is preliminary data.</text>
</comment>
<dbReference type="AlphaFoldDB" id="A0A366LTI5"/>
<feature type="domain" description="Treble clef zinc finger" evidence="2">
    <location>
        <begin position="481"/>
        <end position="527"/>
    </location>
</feature>
<feature type="domain" description="Treble clef zinc finger" evidence="2">
    <location>
        <begin position="389"/>
        <end position="446"/>
    </location>
</feature>
<accession>A0A366LTI5</accession>
<dbReference type="PANTHER" id="PTHR37317">
    <property type="entry name" value="BLR8090 PROTEIN"/>
    <property type="match status" value="1"/>
</dbReference>
<keyword evidence="4" id="KW-1185">Reference proteome</keyword>
<proteinExistence type="predicted"/>
<feature type="domain" description="Treble clef zinc finger" evidence="2">
    <location>
        <begin position="172"/>
        <end position="226"/>
    </location>
</feature>
<evidence type="ECO:0000313" key="3">
    <source>
        <dbReference type="EMBL" id="RBQ17266.1"/>
    </source>
</evidence>